<dbReference type="PROSITE" id="PS00237">
    <property type="entry name" value="G_PROTEIN_RECEP_F1_1"/>
    <property type="match status" value="1"/>
</dbReference>
<dbReference type="PRINTS" id="PR02108">
    <property type="entry name" value="MRGPCRFAMILY"/>
</dbReference>
<dbReference type="GO" id="GO:0004930">
    <property type="term" value="F:G protein-coupled receptor activity"/>
    <property type="evidence" value="ECO:0007669"/>
    <property type="project" value="UniProtKB-KW"/>
</dbReference>
<evidence type="ECO:0000256" key="9">
    <source>
        <dbReference type="ARBA" id="ARBA00039961"/>
    </source>
</evidence>
<comment type="similarity">
    <text evidence="10">Belongs to the G-protein coupled receptor 1 family.</text>
</comment>
<feature type="transmembrane region" description="Helical" evidence="11">
    <location>
        <begin position="144"/>
        <end position="163"/>
    </location>
</feature>
<dbReference type="Gene3D" id="1.20.1070.10">
    <property type="entry name" value="Rhodopsin 7-helix transmembrane proteins"/>
    <property type="match status" value="1"/>
</dbReference>
<feature type="domain" description="G-protein coupled receptors family 1 profile" evidence="12">
    <location>
        <begin position="47"/>
        <end position="279"/>
    </location>
</feature>
<dbReference type="PRINTS" id="PR00237">
    <property type="entry name" value="GPCRRHODOPSN"/>
</dbReference>
<dbReference type="GeneID" id="116525364"/>
<feature type="transmembrane region" description="Helical" evidence="11">
    <location>
        <begin position="183"/>
        <end position="209"/>
    </location>
</feature>
<evidence type="ECO:0000313" key="14">
    <source>
        <dbReference type="RefSeq" id="XP_032097057.1"/>
    </source>
</evidence>
<dbReference type="InterPro" id="IPR000276">
    <property type="entry name" value="GPCR_Rhodpsn"/>
</dbReference>
<dbReference type="GO" id="GO:0005886">
    <property type="term" value="C:plasma membrane"/>
    <property type="evidence" value="ECO:0007669"/>
    <property type="project" value="UniProtKB-SubCell"/>
</dbReference>
<evidence type="ECO:0000256" key="10">
    <source>
        <dbReference type="RuleBase" id="RU000688"/>
    </source>
</evidence>
<evidence type="ECO:0000256" key="7">
    <source>
        <dbReference type="ARBA" id="ARBA00023170"/>
    </source>
</evidence>
<evidence type="ECO:0000256" key="3">
    <source>
        <dbReference type="ARBA" id="ARBA00022692"/>
    </source>
</evidence>
<organism evidence="13 14">
    <name type="scientific">Sapajus apella</name>
    <name type="common">Brown-capped capuchin</name>
    <name type="synonym">Cebus apella</name>
    <dbReference type="NCBI Taxonomy" id="9515"/>
    <lineage>
        <taxon>Eukaryota</taxon>
        <taxon>Metazoa</taxon>
        <taxon>Chordata</taxon>
        <taxon>Craniata</taxon>
        <taxon>Vertebrata</taxon>
        <taxon>Euteleostomi</taxon>
        <taxon>Mammalia</taxon>
        <taxon>Eutheria</taxon>
        <taxon>Euarchontoglires</taxon>
        <taxon>Primates</taxon>
        <taxon>Haplorrhini</taxon>
        <taxon>Platyrrhini</taxon>
        <taxon>Cebidae</taxon>
        <taxon>Cebinae</taxon>
        <taxon>Sapajus</taxon>
    </lineage>
</organism>
<dbReference type="RefSeq" id="XP_032097057.1">
    <property type="nucleotide sequence ID" value="XM_032241166.1"/>
</dbReference>
<protein>
    <recommendedName>
        <fullName evidence="9">Mas-related G-protein coupled receptor member X2</fullName>
    </recommendedName>
</protein>
<evidence type="ECO:0000256" key="4">
    <source>
        <dbReference type="ARBA" id="ARBA00022989"/>
    </source>
</evidence>
<dbReference type="InterPro" id="IPR017452">
    <property type="entry name" value="GPCR_Rhodpsn_7TM"/>
</dbReference>
<dbReference type="AlphaFoldDB" id="A0A6J3EQU8"/>
<dbReference type="SUPFAM" id="SSF81321">
    <property type="entry name" value="Family A G protein-coupled receptor-like"/>
    <property type="match status" value="1"/>
</dbReference>
<feature type="transmembrane region" description="Helical" evidence="11">
    <location>
        <begin position="31"/>
        <end position="57"/>
    </location>
</feature>
<dbReference type="CDD" id="cd15106">
    <property type="entry name" value="7tmA_MrgprX-like"/>
    <property type="match status" value="1"/>
</dbReference>
<keyword evidence="5 10" id="KW-0297">G-protein coupled receptor</keyword>
<evidence type="ECO:0000256" key="11">
    <source>
        <dbReference type="SAM" id="Phobius"/>
    </source>
</evidence>
<evidence type="ECO:0000256" key="2">
    <source>
        <dbReference type="ARBA" id="ARBA00022475"/>
    </source>
</evidence>
<dbReference type="InterPro" id="IPR026234">
    <property type="entry name" value="MRGPCRFAMILY"/>
</dbReference>
<reference evidence="14" key="1">
    <citation type="submission" date="2025-08" db="UniProtKB">
        <authorList>
            <consortium name="RefSeq"/>
        </authorList>
    </citation>
    <scope>IDENTIFICATION</scope>
    <source>
        <tissue evidence="14">Blood</tissue>
    </source>
</reference>
<sequence length="330" mass="37112">MDPTIPAWGTKSTTMNGDDQALPLLCGKETLIPVLLILFIGLVGLVGNAVVLWFLGFHMRRNAFSVYVLSLAGADFLCLCFQIIDCLAYLSDFYHSLYTYFPSFLTAMITCAYLAGLNILSAISAERCLSVLCPIWYRCRRPRHLSTVMCALLWAVSLLLSILEGKFCGFLFTDGDSGWCQTFDFITAAWLIFLFVVLCGSSLALLVRILCGSRKMPLTRLYVTILLTVLVFLLCGLPFGIQWFLILWIWKNFDDFLCHIHPVSLVLSSLNSSANPIIYFFVGSFRQQWRLRQPTLKLALQRALQDTAEVDHSEGSFRQDTLEMSGSSLV</sequence>
<feature type="transmembrane region" description="Helical" evidence="11">
    <location>
        <begin position="104"/>
        <end position="123"/>
    </location>
</feature>
<keyword evidence="8 10" id="KW-0807">Transducer</keyword>
<dbReference type="FunFam" id="1.20.1070.10:FF:000140">
    <property type="entry name" value="Mas-related G-protein coupled receptor member X2"/>
    <property type="match status" value="1"/>
</dbReference>
<comment type="subcellular location">
    <subcellularLocation>
        <location evidence="1">Cell membrane</location>
        <topology evidence="1">Multi-pass membrane protein</topology>
    </subcellularLocation>
</comment>
<keyword evidence="13" id="KW-1185">Reference proteome</keyword>
<dbReference type="PANTHER" id="PTHR11334">
    <property type="entry name" value="MAS-RELATED G-PROTEIN COUPLED RECEPTOR"/>
    <property type="match status" value="1"/>
</dbReference>
<evidence type="ECO:0000256" key="8">
    <source>
        <dbReference type="ARBA" id="ARBA00023224"/>
    </source>
</evidence>
<gene>
    <name evidence="14" type="primary">MRGPRX2</name>
</gene>
<dbReference type="Pfam" id="PF00001">
    <property type="entry name" value="7tm_1"/>
    <property type="match status" value="1"/>
</dbReference>
<keyword evidence="3 10" id="KW-0812">Transmembrane</keyword>
<dbReference type="PANTHER" id="PTHR11334:SF29">
    <property type="entry name" value="MAS-RELATED G-PROTEIN COUPLED RECEPTOR MEMBER X2"/>
    <property type="match status" value="1"/>
</dbReference>
<keyword evidence="2" id="KW-1003">Cell membrane</keyword>
<proteinExistence type="inferred from homology"/>
<name>A0A6J3EQU8_SAPAP</name>
<accession>A0A6J3EQU8</accession>
<dbReference type="CTD" id="117194"/>
<feature type="transmembrane region" description="Helical" evidence="11">
    <location>
        <begin position="64"/>
        <end position="84"/>
    </location>
</feature>
<feature type="transmembrane region" description="Helical" evidence="11">
    <location>
        <begin position="262"/>
        <end position="282"/>
    </location>
</feature>
<evidence type="ECO:0000256" key="5">
    <source>
        <dbReference type="ARBA" id="ARBA00023040"/>
    </source>
</evidence>
<keyword evidence="7 10" id="KW-0675">Receptor</keyword>
<dbReference type="Proteomes" id="UP000504640">
    <property type="component" value="Unplaced"/>
</dbReference>
<feature type="transmembrane region" description="Helical" evidence="11">
    <location>
        <begin position="221"/>
        <end position="250"/>
    </location>
</feature>
<keyword evidence="6 11" id="KW-0472">Membrane</keyword>
<keyword evidence="4 11" id="KW-1133">Transmembrane helix</keyword>
<evidence type="ECO:0000256" key="6">
    <source>
        <dbReference type="ARBA" id="ARBA00023136"/>
    </source>
</evidence>
<evidence type="ECO:0000313" key="13">
    <source>
        <dbReference type="Proteomes" id="UP000504640"/>
    </source>
</evidence>
<evidence type="ECO:0000259" key="12">
    <source>
        <dbReference type="PROSITE" id="PS50262"/>
    </source>
</evidence>
<evidence type="ECO:0000256" key="1">
    <source>
        <dbReference type="ARBA" id="ARBA00004651"/>
    </source>
</evidence>
<dbReference type="PROSITE" id="PS50262">
    <property type="entry name" value="G_PROTEIN_RECEP_F1_2"/>
    <property type="match status" value="1"/>
</dbReference>